<dbReference type="HOGENOM" id="CLU_583287_0_0_1"/>
<keyword evidence="3" id="KW-1185">Reference proteome</keyword>
<dbReference type="STRING" id="164328.H3GW57"/>
<name>H3GW57_PHYRM</name>
<dbReference type="OrthoDB" id="106882at2759"/>
<dbReference type="EMBL" id="DS566059">
    <property type="status" value="NOT_ANNOTATED_CDS"/>
    <property type="molecule type" value="Genomic_DNA"/>
</dbReference>
<evidence type="ECO:0000313" key="2">
    <source>
        <dbReference type="EnsemblProtists" id="Phyra81670"/>
    </source>
</evidence>
<dbReference type="InParanoid" id="H3GW57"/>
<dbReference type="PANTHER" id="PTHR24111">
    <property type="entry name" value="LEUCINE-RICH REPEAT-CONTAINING PROTEIN 34"/>
    <property type="match status" value="1"/>
</dbReference>
<dbReference type="InterPro" id="IPR032675">
    <property type="entry name" value="LRR_dom_sf"/>
</dbReference>
<dbReference type="eggNOG" id="KOG4308">
    <property type="taxonomic scope" value="Eukaryota"/>
</dbReference>
<dbReference type="SMART" id="SM00368">
    <property type="entry name" value="LRR_RI"/>
    <property type="match status" value="7"/>
</dbReference>
<dbReference type="PANTHER" id="PTHR24111:SF0">
    <property type="entry name" value="LEUCINE-RICH REPEAT-CONTAINING PROTEIN"/>
    <property type="match status" value="1"/>
</dbReference>
<evidence type="ECO:0000256" key="1">
    <source>
        <dbReference type="ARBA" id="ARBA00022737"/>
    </source>
</evidence>
<dbReference type="VEuPathDB" id="FungiDB:KRP23_3877"/>
<evidence type="ECO:0000313" key="3">
    <source>
        <dbReference type="Proteomes" id="UP000005238"/>
    </source>
</evidence>
<dbReference type="Gene3D" id="3.80.10.10">
    <property type="entry name" value="Ribonuclease Inhibitor"/>
    <property type="match status" value="3"/>
</dbReference>
<dbReference type="Pfam" id="PF13516">
    <property type="entry name" value="LRR_6"/>
    <property type="match status" value="4"/>
</dbReference>
<dbReference type="InterPro" id="IPR052201">
    <property type="entry name" value="LRR-containing_regulator"/>
</dbReference>
<dbReference type="EnsemblProtists" id="Phyra81670">
    <property type="protein sequence ID" value="Phyra81670"/>
    <property type="gene ID" value="Phyra81670"/>
</dbReference>
<dbReference type="InterPro" id="IPR001611">
    <property type="entry name" value="Leu-rich_rpt"/>
</dbReference>
<accession>H3GW57</accession>
<keyword evidence="1" id="KW-0677">Repeat</keyword>
<dbReference type="OMA" id="IKNCGMK"/>
<organism evidence="2 3">
    <name type="scientific">Phytophthora ramorum</name>
    <name type="common">Sudden oak death agent</name>
    <dbReference type="NCBI Taxonomy" id="164328"/>
    <lineage>
        <taxon>Eukaryota</taxon>
        <taxon>Sar</taxon>
        <taxon>Stramenopiles</taxon>
        <taxon>Oomycota</taxon>
        <taxon>Peronosporomycetes</taxon>
        <taxon>Peronosporales</taxon>
        <taxon>Peronosporaceae</taxon>
        <taxon>Phytophthora</taxon>
    </lineage>
</organism>
<reference evidence="3" key="1">
    <citation type="journal article" date="2006" name="Science">
        <title>Phytophthora genome sequences uncover evolutionary origins and mechanisms of pathogenesis.</title>
        <authorList>
            <person name="Tyler B.M."/>
            <person name="Tripathy S."/>
            <person name="Zhang X."/>
            <person name="Dehal P."/>
            <person name="Jiang R.H."/>
            <person name="Aerts A."/>
            <person name="Arredondo F.D."/>
            <person name="Baxter L."/>
            <person name="Bensasson D."/>
            <person name="Beynon J.L."/>
            <person name="Chapman J."/>
            <person name="Damasceno C.M."/>
            <person name="Dorrance A.E."/>
            <person name="Dou D."/>
            <person name="Dickerman A.W."/>
            <person name="Dubchak I.L."/>
            <person name="Garbelotto M."/>
            <person name="Gijzen M."/>
            <person name="Gordon S.G."/>
            <person name="Govers F."/>
            <person name="Grunwald N.J."/>
            <person name="Huang W."/>
            <person name="Ivors K.L."/>
            <person name="Jones R.W."/>
            <person name="Kamoun S."/>
            <person name="Krampis K."/>
            <person name="Lamour K.H."/>
            <person name="Lee M.K."/>
            <person name="McDonald W.H."/>
            <person name="Medina M."/>
            <person name="Meijer H.J."/>
            <person name="Nordberg E.K."/>
            <person name="Maclean D.J."/>
            <person name="Ospina-Giraldo M.D."/>
            <person name="Morris P.F."/>
            <person name="Phuntumart V."/>
            <person name="Putnam N.H."/>
            <person name="Rash S."/>
            <person name="Rose J.K."/>
            <person name="Sakihama Y."/>
            <person name="Salamov A.A."/>
            <person name="Savidor A."/>
            <person name="Scheuring C.F."/>
            <person name="Smith B.M."/>
            <person name="Sobral B.W."/>
            <person name="Terry A."/>
            <person name="Torto-Alalibo T.A."/>
            <person name="Win J."/>
            <person name="Xu Z."/>
            <person name="Zhang H."/>
            <person name="Grigoriev I.V."/>
            <person name="Rokhsar D.S."/>
            <person name="Boore J.L."/>
        </authorList>
    </citation>
    <scope>NUCLEOTIDE SEQUENCE [LARGE SCALE GENOMIC DNA]</scope>
    <source>
        <strain evidence="3">Pr102</strain>
    </source>
</reference>
<reference evidence="2" key="2">
    <citation type="submission" date="2015-06" db="UniProtKB">
        <authorList>
            <consortium name="EnsemblProtists"/>
        </authorList>
    </citation>
    <scope>IDENTIFICATION</scope>
    <source>
        <strain evidence="2">Pr102</strain>
    </source>
</reference>
<sequence>MSLQDFVHNYEMESLQLGITARRDVITHMAEFFPSPEDDGLGIFQETSQALAARRAAENRQQQKTPGSALVLAGNTREGFHHRLRNIQLVALTNALHKSHVPGLVGLDLRYNHLGEHEEIAGQDDAESGGEDDQEGARNEREFLLDTASSLGRLLQPTPSYACQIAELNLQGNRLGSESCRLLCAALDAAGSASPLRRLNLNGNPLGPVGGHAIAVLLAATTCPLQELDVGNTELDVSNLIAIAQSLRGNRSLKALNLDNPIVRTKEEEAIQYIGKMLQVNRVLTNLSLAKHQMTDHGAQVLAERLLDNRSLRRLVLRANRISSTGASALAAMLLHHPTLAEFDLSANRIGDAGAKAFAQVLRANMSSPLEVLSLCSTSLTDDGMAALATACLRPQNSEAGSRLRCLLLWGNIFGPKTSPLVLELCEPGGRFHEYSVETDFMPRLVDDEVLVAHQEAYHFPRFASPKKS</sequence>
<dbReference type="AlphaFoldDB" id="H3GW57"/>
<dbReference type="VEuPathDB" id="FungiDB:KRP22_2882"/>
<protein>
    <submittedName>
        <fullName evidence="2">Uncharacterized protein</fullName>
    </submittedName>
</protein>
<dbReference type="GeneID" id="94224589"/>
<dbReference type="SUPFAM" id="SSF52047">
    <property type="entry name" value="RNI-like"/>
    <property type="match status" value="1"/>
</dbReference>
<dbReference type="RefSeq" id="XP_067747995.1">
    <property type="nucleotide sequence ID" value="XM_067888788.1"/>
</dbReference>
<proteinExistence type="predicted"/>
<dbReference type="Proteomes" id="UP000005238">
    <property type="component" value="Unassembled WGS sequence"/>
</dbReference>